<keyword evidence="2" id="KW-1185">Reference proteome</keyword>
<accession>A0ABV1MRY4</accession>
<evidence type="ECO:0000313" key="2">
    <source>
        <dbReference type="Proteomes" id="UP001478862"/>
    </source>
</evidence>
<gene>
    <name evidence="1" type="ORF">ABNX05_11585</name>
</gene>
<comment type="caution">
    <text evidence="1">The sequence shown here is derived from an EMBL/GenBank/DDBJ whole genome shotgun (WGS) entry which is preliminary data.</text>
</comment>
<proteinExistence type="predicted"/>
<protein>
    <submittedName>
        <fullName evidence="1">Uncharacterized protein</fullName>
    </submittedName>
</protein>
<dbReference type="EMBL" id="JBEGDG010000007">
    <property type="protein sequence ID" value="MEQ6355261.1"/>
    <property type="molecule type" value="Genomic_DNA"/>
</dbReference>
<reference evidence="1 2" key="1">
    <citation type="submission" date="2024-06" db="EMBL/GenBank/DDBJ databases">
        <title>Lysinibacillus zambalefons sp. nov., a Novel Firmicute Isolated from the Poon Bato Zambales Hyperalkaline Spring.</title>
        <authorList>
            <person name="Aja J.A."/>
            <person name="Lazaro J.E.H."/>
            <person name="Llorin L.D."/>
            <person name="Lim K.R."/>
            <person name="Teodosio J."/>
            <person name="Dalisay D.S."/>
        </authorList>
    </citation>
    <scope>NUCLEOTIDE SEQUENCE [LARGE SCALE GENOMIC DNA]</scope>
    <source>
        <strain evidence="1 2">M3</strain>
    </source>
</reference>
<evidence type="ECO:0000313" key="1">
    <source>
        <dbReference type="EMBL" id="MEQ6355261.1"/>
    </source>
</evidence>
<dbReference type="RefSeq" id="WP_349659890.1">
    <property type="nucleotide sequence ID" value="NZ_JBEGDG010000007.1"/>
</dbReference>
<sequence>MNTLITSIKLIAKGNIPSQVELMGEPIYENGKIKTFEVIYQEYNYDEDNILDFSIENFNISIDHLPEATYKFTNYFTFNVMEEGIAEFDLCVSIEDVHYNLLSDIDTIITPDNIAIQNFIFKDECFFFKLDMQVVDIVEATVIDIY</sequence>
<name>A0ABV1MRY4_9BACI</name>
<organism evidence="1 2">
    <name type="scientific">Lysinibacillus zambalensis</name>
    <dbReference type="NCBI Taxonomy" id="3160866"/>
    <lineage>
        <taxon>Bacteria</taxon>
        <taxon>Bacillati</taxon>
        <taxon>Bacillota</taxon>
        <taxon>Bacilli</taxon>
        <taxon>Bacillales</taxon>
        <taxon>Bacillaceae</taxon>
        <taxon>Lysinibacillus</taxon>
    </lineage>
</organism>
<dbReference type="Proteomes" id="UP001478862">
    <property type="component" value="Unassembled WGS sequence"/>
</dbReference>